<dbReference type="Pfam" id="PF03392">
    <property type="entry name" value="OS-D"/>
    <property type="match status" value="1"/>
</dbReference>
<reference evidence="2" key="1">
    <citation type="submission" date="2021-12" db="EMBL/GenBank/DDBJ databases">
        <authorList>
            <person name="King R."/>
        </authorList>
    </citation>
    <scope>NUCLEOTIDE SEQUENCE</scope>
</reference>
<sequence length="121" mass="13878">MKFIIVLTFCMVAVVLAQEKYDTIAEDFNVSELLANERLLNAYAKCLLSKGPCTAEVKKVKDKLPEALATRCAKCTDRQKQIGKQLAREVKRTRPELWNEIVAFYDPDGKYQEAFQDYLKP</sequence>
<dbReference type="PANTHER" id="PTHR11257">
    <property type="entry name" value="CHEMOSENSORY PROTEIN-RELATED"/>
    <property type="match status" value="1"/>
</dbReference>
<dbReference type="EMBL" id="OU893339">
    <property type="protein sequence ID" value="CAG9795810.1"/>
    <property type="molecule type" value="Genomic_DNA"/>
</dbReference>
<dbReference type="OrthoDB" id="6344725at2759"/>
<keyword evidence="3" id="KW-1185">Reference proteome</keyword>
<feature type="signal peptide" evidence="1">
    <location>
        <begin position="1"/>
        <end position="17"/>
    </location>
</feature>
<gene>
    <name evidence="2" type="ORF">DIATSA_LOCUS13049</name>
</gene>
<proteinExistence type="predicted"/>
<evidence type="ECO:0000313" key="2">
    <source>
        <dbReference type="EMBL" id="CAG9795810.1"/>
    </source>
</evidence>
<dbReference type="InterPro" id="IPR036682">
    <property type="entry name" value="OS_D_A10/PebIII_sf"/>
</dbReference>
<dbReference type="Gene3D" id="1.10.2080.10">
    <property type="entry name" value="Insect odorant-binding protein A10/Ejaculatory bulb-specific protein 3"/>
    <property type="match status" value="1"/>
</dbReference>
<dbReference type="InterPro" id="IPR005055">
    <property type="entry name" value="A10/PebIII"/>
</dbReference>
<dbReference type="SUPFAM" id="SSF100910">
    <property type="entry name" value="Chemosensory protein Csp2"/>
    <property type="match status" value="1"/>
</dbReference>
<feature type="chain" id="PRO_5040271452" description="Chemosensory protein" evidence="1">
    <location>
        <begin position="18"/>
        <end position="121"/>
    </location>
</feature>
<dbReference type="AlphaFoldDB" id="A0A9N9RFR2"/>
<evidence type="ECO:0000313" key="3">
    <source>
        <dbReference type="Proteomes" id="UP001153714"/>
    </source>
</evidence>
<name>A0A9N9RFR2_9NEOP</name>
<evidence type="ECO:0000256" key="1">
    <source>
        <dbReference type="SAM" id="SignalP"/>
    </source>
</evidence>
<dbReference type="PANTHER" id="PTHR11257:SF13">
    <property type="entry name" value="GEO07322P1"/>
    <property type="match status" value="1"/>
</dbReference>
<dbReference type="Proteomes" id="UP001153714">
    <property type="component" value="Chromosome 8"/>
</dbReference>
<keyword evidence="1" id="KW-0732">Signal</keyword>
<reference evidence="2" key="2">
    <citation type="submission" date="2022-10" db="EMBL/GenBank/DDBJ databases">
        <authorList>
            <consortium name="ENA_rothamsted_submissions"/>
            <consortium name="culmorum"/>
            <person name="King R."/>
        </authorList>
    </citation>
    <scope>NUCLEOTIDE SEQUENCE</scope>
</reference>
<evidence type="ECO:0008006" key="4">
    <source>
        <dbReference type="Google" id="ProtNLM"/>
    </source>
</evidence>
<organism evidence="2 3">
    <name type="scientific">Diatraea saccharalis</name>
    <name type="common">sugarcane borer</name>
    <dbReference type="NCBI Taxonomy" id="40085"/>
    <lineage>
        <taxon>Eukaryota</taxon>
        <taxon>Metazoa</taxon>
        <taxon>Ecdysozoa</taxon>
        <taxon>Arthropoda</taxon>
        <taxon>Hexapoda</taxon>
        <taxon>Insecta</taxon>
        <taxon>Pterygota</taxon>
        <taxon>Neoptera</taxon>
        <taxon>Endopterygota</taxon>
        <taxon>Lepidoptera</taxon>
        <taxon>Glossata</taxon>
        <taxon>Ditrysia</taxon>
        <taxon>Pyraloidea</taxon>
        <taxon>Crambidae</taxon>
        <taxon>Crambinae</taxon>
        <taxon>Diatraea</taxon>
    </lineage>
</organism>
<accession>A0A9N9RFR2</accession>
<protein>
    <recommendedName>
        <fullName evidence="4">Chemosensory protein</fullName>
    </recommendedName>
</protein>